<sequence length="335" mass="36899">MNVSSLEKLKKAGNMDTDAAANENRRKGRIGGLDTLRGLALIAMASYHFTWNLEYFGYLEPGTATTGLWKLYARGIASSFLFLAGFSLFLAHGKGVNWPSFGKRFAMVAGSALLITVATYFAFPDSFIFFGILHNIAAASLVGLLFLRAPAVVTLLFAVIAFILPQYLQSELFNAKWLAWIGFSTMPPRSNDYVPLLPWLAPFLAGLAVSQFVTPRDWLDRFRSPSSPRNLIASAGRHSLAFYLIHQPVLIGLVYTLSLIAPPPPVDQVELYKSSCEKSCVEQANGLELCQRFCGCTLEKLQAENLFDMMMEGKLSADQQTKVSEVAQQCTAEAQ</sequence>
<feature type="domain" description="Heparan-alpha-glucosaminide N-acetyltransferase catalytic" evidence="2">
    <location>
        <begin position="29"/>
        <end position="248"/>
    </location>
</feature>
<gene>
    <name evidence="3" type="ORF">AGR4C_Cc80351</name>
</gene>
<keyword evidence="1" id="KW-1133">Transmembrane helix</keyword>
<name>A0A1S7QPE8_AGRTU</name>
<feature type="transmembrane region" description="Helical" evidence="1">
    <location>
        <begin position="71"/>
        <end position="93"/>
    </location>
</feature>
<protein>
    <recommendedName>
        <fullName evidence="2">Heparan-alpha-glucosaminide N-acetyltransferase catalytic domain-containing protein</fullName>
    </recommendedName>
</protein>
<feature type="transmembrane region" description="Helical" evidence="1">
    <location>
        <begin position="196"/>
        <end position="219"/>
    </location>
</feature>
<feature type="transmembrane region" description="Helical" evidence="1">
    <location>
        <begin position="105"/>
        <end position="122"/>
    </location>
</feature>
<feature type="transmembrane region" description="Helical" evidence="1">
    <location>
        <begin position="240"/>
        <end position="261"/>
    </location>
</feature>
<organism evidence="3 4">
    <name type="scientific">Agrobacterium tumefaciens str. Kerr 14</name>
    <dbReference type="NCBI Taxonomy" id="1183424"/>
    <lineage>
        <taxon>Bacteria</taxon>
        <taxon>Pseudomonadati</taxon>
        <taxon>Pseudomonadota</taxon>
        <taxon>Alphaproteobacteria</taxon>
        <taxon>Hyphomicrobiales</taxon>
        <taxon>Rhizobiaceae</taxon>
        <taxon>Rhizobium/Agrobacterium group</taxon>
        <taxon>Agrobacterium</taxon>
        <taxon>Agrobacterium tumefaciens complex</taxon>
    </lineage>
</organism>
<dbReference type="AlphaFoldDB" id="A0A1S7QPE8"/>
<reference evidence="3 4" key="1">
    <citation type="submission" date="2016-01" db="EMBL/GenBank/DDBJ databases">
        <authorList>
            <person name="Oliw E.H."/>
        </authorList>
    </citation>
    <scope>NUCLEOTIDE SEQUENCE [LARGE SCALE GENOMIC DNA]</scope>
    <source>
        <strain evidence="3 4">Kerr 14</strain>
    </source>
</reference>
<accession>A0A1S7QPE8</accession>
<evidence type="ECO:0000313" key="4">
    <source>
        <dbReference type="Proteomes" id="UP000191897"/>
    </source>
</evidence>
<keyword evidence="1" id="KW-0472">Membrane</keyword>
<evidence type="ECO:0000259" key="2">
    <source>
        <dbReference type="Pfam" id="PF07786"/>
    </source>
</evidence>
<evidence type="ECO:0000256" key="1">
    <source>
        <dbReference type="SAM" id="Phobius"/>
    </source>
</evidence>
<dbReference type="EMBL" id="FBWC01000017">
    <property type="protein sequence ID" value="CUX40010.1"/>
    <property type="molecule type" value="Genomic_DNA"/>
</dbReference>
<evidence type="ECO:0000313" key="3">
    <source>
        <dbReference type="EMBL" id="CUX40010.1"/>
    </source>
</evidence>
<keyword evidence="1" id="KW-0812">Transmembrane</keyword>
<dbReference type="Proteomes" id="UP000191897">
    <property type="component" value="Unassembled WGS sequence"/>
</dbReference>
<dbReference type="InterPro" id="IPR012429">
    <property type="entry name" value="HGSNAT_cat"/>
</dbReference>
<dbReference type="Pfam" id="PF07786">
    <property type="entry name" value="HGSNAT_cat"/>
    <property type="match status" value="1"/>
</dbReference>
<proteinExistence type="predicted"/>
<feature type="transmembrane region" description="Helical" evidence="1">
    <location>
        <begin position="152"/>
        <end position="168"/>
    </location>
</feature>